<geneLocation type="plasmid" evidence="5 6">
    <name>pCadTS8_2</name>
</geneLocation>
<dbReference type="Pfam" id="PF03422">
    <property type="entry name" value="CBM_6"/>
    <property type="match status" value="1"/>
</dbReference>
<evidence type="ECO:0000256" key="1">
    <source>
        <dbReference type="ARBA" id="ARBA00022729"/>
    </source>
</evidence>
<dbReference type="SMART" id="SM00606">
    <property type="entry name" value="CBD_IV"/>
    <property type="match status" value="1"/>
</dbReference>
<keyword evidence="3" id="KW-0326">Glycosidase</keyword>
<dbReference type="InterPro" id="IPR006584">
    <property type="entry name" value="Cellulose-bd_IV"/>
</dbReference>
<keyword evidence="2" id="KW-0378">Hydrolase</keyword>
<feature type="domain" description="CBM6" evidence="4">
    <location>
        <begin position="744"/>
        <end position="864"/>
    </location>
</feature>
<dbReference type="PANTHER" id="PTHR31297:SF13">
    <property type="entry name" value="PUTATIVE-RELATED"/>
    <property type="match status" value="1"/>
</dbReference>
<dbReference type="CDD" id="cd04080">
    <property type="entry name" value="CBM6_cellulase-like"/>
    <property type="match status" value="1"/>
</dbReference>
<dbReference type="InterPro" id="IPR013783">
    <property type="entry name" value="Ig-like_fold"/>
</dbReference>
<evidence type="ECO:0000259" key="4">
    <source>
        <dbReference type="PROSITE" id="PS51175"/>
    </source>
</evidence>
<dbReference type="InterPro" id="IPR017853">
    <property type="entry name" value="GH"/>
</dbReference>
<dbReference type="PROSITE" id="PS51257">
    <property type="entry name" value="PROKAR_LIPOPROTEIN"/>
    <property type="match status" value="1"/>
</dbReference>
<evidence type="ECO:0000256" key="2">
    <source>
        <dbReference type="ARBA" id="ARBA00022801"/>
    </source>
</evidence>
<name>A0ABY7AT86_9ALTE</name>
<dbReference type="Gene3D" id="2.60.40.10">
    <property type="entry name" value="Immunoglobulins"/>
    <property type="match status" value="1"/>
</dbReference>
<keyword evidence="5" id="KW-0614">Plasmid</keyword>
<dbReference type="InterPro" id="IPR036116">
    <property type="entry name" value="FN3_sf"/>
</dbReference>
<dbReference type="InterPro" id="IPR008979">
    <property type="entry name" value="Galactose-bd-like_sf"/>
</dbReference>
<dbReference type="Gene3D" id="2.60.120.260">
    <property type="entry name" value="Galactose-binding domain-like"/>
    <property type="match status" value="1"/>
</dbReference>
<evidence type="ECO:0000256" key="3">
    <source>
        <dbReference type="ARBA" id="ARBA00023295"/>
    </source>
</evidence>
<dbReference type="Gene3D" id="3.20.20.80">
    <property type="entry name" value="Glycosidases"/>
    <property type="match status" value="1"/>
</dbReference>
<dbReference type="Pfam" id="PF00150">
    <property type="entry name" value="Cellulase"/>
    <property type="match status" value="1"/>
</dbReference>
<sequence length="866" mass="96462">MIDKHKKQFIFKPLGKFVALACFAIATTGCDLNSTDANKNNGVTVYPTEPDHSFTAPRAGQEQFSRLRQEGKYWVNEQNEVVSLRGINLGNWLTLETWMMNSGDNPVGDGIEDQCSFEAKLTERFGFDEKERLMDLYRDNYITERDWNIIAEAGFNLLRLPFPYDLIENDAQPKTLRNDAWVYLDKTITEAKARNMYVILDLHGAAGRQGWEHHSGCTGLNEFWGGDQTNPDLALAAENQERTKWLWQQIAQRYKNEPTVAGYGLINEPWGTDAENLADVSTELYQAIREVDQNTIVILPGHNSGIQAYGLPAEQGLENVALEMHFYPGIFDDLGISYKTQRNWLTCGLLGSSGMCEWDEKIDNIQTPFLVGEMQPWTGLGEQGGAITRATFDKYNELGWAGTVWSYKVMSRDGGQGNGTWGLVTNKGDRLLAKADTWACAGWDNNFDEACGQPAKIVTPTDDDQSFYLVVKSGSFGGGQDIQLDDIQLIEQSTGNNILANSSFDADSAWLEWSATNNTAEEDNLTVEVNYPQDENNSVLRISALEGSGFVNGGAYQKVELTGGESYLLSGHFADKGSKDTWAEVYLLPAEPINGQDVNGSAMPSIDLNNSSLEEIENYFKLQSTIEYDKHQTVIDALTAEQPPVIFDLPYRPVNLSLVEDEETNTIDLSWKAVDGAKYNVYRSNVSGRDYQLIAQGIESNYYTDTDKPEGVTGYYTVTALNETDESYYSKEVASAFSAFEIPGLIQAENYIAQTGFELENTSDEGGGQNTGHAQTGDTLEYLVNITEAGEYNVEFRFATEAGSRGFTMSLGENQIATVSVPVTGGWQTWQTVSHTITIETTGEQTLKLEAIDDEWNFNWMRFNKN</sequence>
<keyword evidence="6" id="KW-1185">Reference proteome</keyword>
<dbReference type="InterPro" id="IPR005084">
    <property type="entry name" value="CBM6"/>
</dbReference>
<dbReference type="Proteomes" id="UP001163726">
    <property type="component" value="Plasmid pCadTS8_2"/>
</dbReference>
<dbReference type="PROSITE" id="PS51175">
    <property type="entry name" value="CBM6"/>
    <property type="match status" value="1"/>
</dbReference>
<proteinExistence type="predicted"/>
<protein>
    <submittedName>
        <fullName evidence="5">Cellulase family glycosylhydrolase</fullName>
    </submittedName>
</protein>
<dbReference type="PANTHER" id="PTHR31297">
    <property type="entry name" value="GLUCAN ENDO-1,6-BETA-GLUCOSIDASE B"/>
    <property type="match status" value="1"/>
</dbReference>
<dbReference type="EMBL" id="CP109967">
    <property type="protein sequence ID" value="WAJ72482.1"/>
    <property type="molecule type" value="Genomic_DNA"/>
</dbReference>
<dbReference type="SUPFAM" id="SSF49265">
    <property type="entry name" value="Fibronectin type III"/>
    <property type="match status" value="1"/>
</dbReference>
<gene>
    <name evidence="5" type="ORF">OLW01_17280</name>
</gene>
<dbReference type="SUPFAM" id="SSF49785">
    <property type="entry name" value="Galactose-binding domain-like"/>
    <property type="match status" value="1"/>
</dbReference>
<evidence type="ECO:0000313" key="6">
    <source>
        <dbReference type="Proteomes" id="UP001163726"/>
    </source>
</evidence>
<dbReference type="SUPFAM" id="SSF51445">
    <property type="entry name" value="(Trans)glycosidases"/>
    <property type="match status" value="1"/>
</dbReference>
<dbReference type="InterPro" id="IPR050386">
    <property type="entry name" value="Glycosyl_hydrolase_5"/>
</dbReference>
<dbReference type="InterPro" id="IPR001547">
    <property type="entry name" value="Glyco_hydro_5"/>
</dbReference>
<accession>A0ABY7AT86</accession>
<reference evidence="5" key="1">
    <citation type="submission" date="2022-10" db="EMBL/GenBank/DDBJ databases">
        <title>Catenovulum adriacola sp. nov. isolated in the Harbour of Susak.</title>
        <authorList>
            <person name="Schoch T."/>
            <person name="Reich S.J."/>
            <person name="Stoeferle S."/>
            <person name="Flaiz M."/>
            <person name="Kazda M."/>
            <person name="Riedel C.U."/>
            <person name="Duerre P."/>
        </authorList>
    </citation>
    <scope>NUCLEOTIDE SEQUENCE</scope>
    <source>
        <strain evidence="5">TS8</strain>
        <plasmid evidence="5">pCadTS8_2</plasmid>
    </source>
</reference>
<dbReference type="RefSeq" id="WP_268077281.1">
    <property type="nucleotide sequence ID" value="NZ_CP109967.1"/>
</dbReference>
<organism evidence="5 6">
    <name type="scientific">Catenovulum adriaticum</name>
    <dbReference type="NCBI Taxonomy" id="2984846"/>
    <lineage>
        <taxon>Bacteria</taxon>
        <taxon>Pseudomonadati</taxon>
        <taxon>Pseudomonadota</taxon>
        <taxon>Gammaproteobacteria</taxon>
        <taxon>Alteromonadales</taxon>
        <taxon>Alteromonadaceae</taxon>
        <taxon>Catenovulum</taxon>
    </lineage>
</organism>
<keyword evidence="1" id="KW-0732">Signal</keyword>
<evidence type="ECO:0000313" key="5">
    <source>
        <dbReference type="EMBL" id="WAJ72482.1"/>
    </source>
</evidence>